<evidence type="ECO:0000259" key="11">
    <source>
        <dbReference type="Pfam" id="PF26253"/>
    </source>
</evidence>
<dbReference type="Pfam" id="PF05183">
    <property type="entry name" value="RdRP"/>
    <property type="match status" value="1"/>
</dbReference>
<keyword evidence="4" id="KW-0808">Transferase</keyword>
<dbReference type="GO" id="GO:0031380">
    <property type="term" value="C:nuclear RNA-directed RNA polymerase complex"/>
    <property type="evidence" value="ECO:0007669"/>
    <property type="project" value="TreeGrafter"/>
</dbReference>
<dbReference type="EMBL" id="JAKMXF010000033">
    <property type="protein sequence ID" value="KAI6660488.1"/>
    <property type="molecule type" value="Genomic_DNA"/>
</dbReference>
<feature type="region of interest" description="Disordered" evidence="9">
    <location>
        <begin position="1317"/>
        <end position="1348"/>
    </location>
</feature>
<keyword evidence="5" id="KW-0548">Nucleotidyltransferase</keyword>
<evidence type="ECO:0000256" key="6">
    <source>
        <dbReference type="ARBA" id="ARBA00022884"/>
    </source>
</evidence>
<dbReference type="InterPro" id="IPR043519">
    <property type="entry name" value="NT_sf"/>
</dbReference>
<evidence type="ECO:0000256" key="8">
    <source>
        <dbReference type="ARBA" id="ARBA00048744"/>
    </source>
</evidence>
<evidence type="ECO:0000256" key="3">
    <source>
        <dbReference type="ARBA" id="ARBA00022484"/>
    </source>
</evidence>
<feature type="domain" description="RDRP core" evidence="10">
    <location>
        <begin position="2"/>
        <end position="621"/>
    </location>
</feature>
<keyword evidence="7" id="KW-0943">RNA-mediated gene silencing</keyword>
<dbReference type="GO" id="GO:0003968">
    <property type="term" value="F:RNA-directed RNA polymerase activity"/>
    <property type="evidence" value="ECO:0007669"/>
    <property type="project" value="UniProtKB-KW"/>
</dbReference>
<protein>
    <recommendedName>
        <fullName evidence="2">RNA-directed RNA polymerase</fullName>
        <ecNumber evidence="2">2.7.7.48</ecNumber>
    </recommendedName>
</protein>
<dbReference type="GO" id="GO:0030422">
    <property type="term" value="P:siRNA processing"/>
    <property type="evidence" value="ECO:0007669"/>
    <property type="project" value="TreeGrafter"/>
</dbReference>
<proteinExistence type="inferred from homology"/>
<accession>A0AAV7KHX8</accession>
<dbReference type="PANTHER" id="PTHR23079:SF55">
    <property type="entry name" value="RNA-DIRECTED RNA POLYMERASE"/>
    <property type="match status" value="1"/>
</dbReference>
<comment type="similarity">
    <text evidence="1">Belongs to the RdRP family.</text>
</comment>
<dbReference type="EC" id="2.7.7.48" evidence="2"/>
<evidence type="ECO:0000256" key="2">
    <source>
        <dbReference type="ARBA" id="ARBA00012494"/>
    </source>
</evidence>
<comment type="catalytic activity">
    <reaction evidence="8">
        <text>RNA(n) + a ribonucleoside 5'-triphosphate = RNA(n+1) + diphosphate</text>
        <dbReference type="Rhea" id="RHEA:21248"/>
        <dbReference type="Rhea" id="RHEA-COMP:14527"/>
        <dbReference type="Rhea" id="RHEA-COMP:17342"/>
        <dbReference type="ChEBI" id="CHEBI:33019"/>
        <dbReference type="ChEBI" id="CHEBI:61557"/>
        <dbReference type="ChEBI" id="CHEBI:140395"/>
        <dbReference type="EC" id="2.7.7.48"/>
    </reaction>
</comment>
<dbReference type="PANTHER" id="PTHR23079">
    <property type="entry name" value="RNA-DEPENDENT RNA POLYMERASE"/>
    <property type="match status" value="1"/>
</dbReference>
<feature type="domain" description="RDRP C-terminal head" evidence="11">
    <location>
        <begin position="653"/>
        <end position="777"/>
    </location>
</feature>
<evidence type="ECO:0000256" key="5">
    <source>
        <dbReference type="ARBA" id="ARBA00022695"/>
    </source>
</evidence>
<dbReference type="GO" id="GO:0003723">
    <property type="term" value="F:RNA binding"/>
    <property type="evidence" value="ECO:0007669"/>
    <property type="project" value="UniProtKB-KW"/>
</dbReference>
<keyword evidence="3 12" id="KW-0696">RNA-directed RNA polymerase</keyword>
<dbReference type="Pfam" id="PF26253">
    <property type="entry name" value="RdRP_head"/>
    <property type="match status" value="1"/>
</dbReference>
<keyword evidence="13" id="KW-1185">Reference proteome</keyword>
<name>A0AAV7KHX8_9METZ</name>
<evidence type="ECO:0000313" key="12">
    <source>
        <dbReference type="EMBL" id="KAI6660488.1"/>
    </source>
</evidence>
<comment type="caution">
    <text evidence="12">The sequence shown here is derived from an EMBL/GenBank/DDBJ whole genome shotgun (WGS) entry which is preliminary data.</text>
</comment>
<evidence type="ECO:0000313" key="13">
    <source>
        <dbReference type="Proteomes" id="UP001165289"/>
    </source>
</evidence>
<evidence type="ECO:0000256" key="1">
    <source>
        <dbReference type="ARBA" id="ARBA00005762"/>
    </source>
</evidence>
<evidence type="ECO:0000256" key="7">
    <source>
        <dbReference type="ARBA" id="ARBA00023158"/>
    </source>
</evidence>
<sequence length="1580" mass="180463">MLTPSRVICLQPILTQSNRLFRQYPNERFLNLAFREEQGQPLQGKAIIAFVKSTIQHGINIEGNMFYFLLCSGSQMRSKHAIFIQIQNSMSAQEKINQIRLELLGNSKISIESKYLSRLGLFCTSDHPICTINEYQTCSLPDLLARNGLMLTDGAGKISRLLADQVIDRLNEENNTFHNIGKPSAFQIRLAGLKGVLTIVDENTDVDFQRVGPFCRIIYRESMKKINWTHSTLCIVRYAKYSECFLNMQAINLITSLQHPIWDPNVRIKSIFEDYLREIGLMFTDEKIADEELINNLANYYERTIEYFDILTEPYYVSLLRCIYGYKVKTLIEKFRIPVKHGCLLMGIPDPIGVLRDGEVYVSFQNKSQICTLNGRILVYKNPCLHPGDLLTPTAVDVPSLGHLINVIVFPICGKTSLPACSGGSDLDGDEFSIIWDRALIPPQSAIVKPLNYADVLKNATDLQNMIDEEYLDQTGLELLRDTTDCCDDPFAPNYTGDEVQQLPYNPITTECSTLIHNDPAIQKRLSEAYYRIISNDSLGIICHYHMSISDQKPTGACDPLSIELAKAASIAVDSPKTGILPRIPKEAVKLIREKGYPDFMDKVQSPSYPSSKLMGELYRMAKSTCYQTSQWTNITKFHKKYDLTGRIPGNRYFGYLMVRDFKKYMRDAKLMYHEYSNALQRIMMSFGVETEAEAIMGLIINCHPLLSADKGKITTSLRTAVEYLLDEFREKFYRDTPQCDLHAKASAWYMAAYQQKGEVFLSFPWIIVSLLCEIVPKRRIGNISFLYSNVGQSAKEYICKNSDYVKSIVRSKLCVLSVIESCINNYMRKLYPSFPNTKFFEITAFGSVSVYVCVPQSDLDLSISLTEDSYRIISQTAGFMNLSFNEKRKHILHTFIYPSVSEIANKHHCKLNAEIPFISITIDPAEEGGSEIEIDLVIQSDGVLKSEYLRKLYIETHGKFFGWLWIIVHWARHVGILKFYSTQENTGIIKTAEFEALALFIYNKMSNKRKDQSPLTDASLDNIMDSIMSIDIDSILGKMLEEFFCLGAEITKNSNDIVYTWPVEGLPTHTIEKEALKEINILLFQAWHCLIFTQNISKLFDTNLCNSETLRKRFSTYISEQIRQSTEFYRALLEKQTGASISFQQVGRNVLLIARGSAKSIHDLNIELNLIEKNTLTTSFRTHACYYMLQGCMALVMCNQTHSTRVELKPYNYMYKLHHNYNERSNVVIADKPHIVNPNWQQNCINRLKNLMWNQLTHFPEEDTELLETLQLKTRFGYFYILDGAKAFELVGGSLYLDELEKCLLNDKKFPKHLLSNYGGDSNPNKSQPNASKKPPNFGKQKKQRPKSISSAFCPGIYSGGRSDMCCVENAQLVYKKALKDCGYKFSHSNAPWVWRIDVKGTSKRDLHIDFNEKFEIVQIGERPFIWMLATIIGDRATEAMPQKIHDIRVRVESYVILKRDSELFTHILPNRVMTPLLSLGTDGSPIINKNLKKRLKLIIHHTSVQFYSLGDTIAKICTGIEYSGDNIQRCRRFCELSLYHNGTKLREVIASGCDINEVHSIAAEAIRNSLNVSRALYS</sequence>
<feature type="compositionally biased region" description="Polar residues" evidence="9">
    <location>
        <begin position="1320"/>
        <end position="1332"/>
    </location>
</feature>
<keyword evidence="6" id="KW-0694">RNA-binding</keyword>
<dbReference type="InterPro" id="IPR058752">
    <property type="entry name" value="RDRP_C_head"/>
</dbReference>
<gene>
    <name evidence="12" type="ORF">LOD99_14072</name>
</gene>
<evidence type="ECO:0000256" key="4">
    <source>
        <dbReference type="ARBA" id="ARBA00022679"/>
    </source>
</evidence>
<reference evidence="12 13" key="1">
    <citation type="journal article" date="2023" name="BMC Biol.">
        <title>The compact genome of the sponge Oopsacas minuta (Hexactinellida) is lacking key metazoan core genes.</title>
        <authorList>
            <person name="Santini S."/>
            <person name="Schenkelaars Q."/>
            <person name="Jourda C."/>
            <person name="Duchesne M."/>
            <person name="Belahbib H."/>
            <person name="Rocher C."/>
            <person name="Selva M."/>
            <person name="Riesgo A."/>
            <person name="Vervoort M."/>
            <person name="Leys S.P."/>
            <person name="Kodjabachian L."/>
            <person name="Le Bivic A."/>
            <person name="Borchiellini C."/>
            <person name="Claverie J.M."/>
            <person name="Renard E."/>
        </authorList>
    </citation>
    <scope>NUCLEOTIDE SEQUENCE [LARGE SCALE GENOMIC DNA]</scope>
    <source>
        <strain evidence="12">SPO-2</strain>
    </source>
</reference>
<organism evidence="12 13">
    <name type="scientific">Oopsacas minuta</name>
    <dbReference type="NCBI Taxonomy" id="111878"/>
    <lineage>
        <taxon>Eukaryota</taxon>
        <taxon>Metazoa</taxon>
        <taxon>Porifera</taxon>
        <taxon>Hexactinellida</taxon>
        <taxon>Hexasterophora</taxon>
        <taxon>Lyssacinosida</taxon>
        <taxon>Leucopsacidae</taxon>
        <taxon>Oopsacas</taxon>
    </lineage>
</organism>
<evidence type="ECO:0000256" key="9">
    <source>
        <dbReference type="SAM" id="MobiDB-lite"/>
    </source>
</evidence>
<evidence type="ECO:0000259" key="10">
    <source>
        <dbReference type="Pfam" id="PF05183"/>
    </source>
</evidence>
<dbReference type="Gene3D" id="3.30.460.10">
    <property type="entry name" value="Beta Polymerase, domain 2"/>
    <property type="match status" value="1"/>
</dbReference>
<dbReference type="InterPro" id="IPR057596">
    <property type="entry name" value="RDRP_core"/>
</dbReference>
<dbReference type="Proteomes" id="UP001165289">
    <property type="component" value="Unassembled WGS sequence"/>
</dbReference>
<dbReference type="InterPro" id="IPR007855">
    <property type="entry name" value="RDRP"/>
</dbReference>